<evidence type="ECO:0000259" key="5">
    <source>
        <dbReference type="Pfam" id="PF12255"/>
    </source>
</evidence>
<evidence type="ECO:0000256" key="3">
    <source>
        <dbReference type="ARBA" id="ARBA00023026"/>
    </source>
</evidence>
<sequence length="2173" mass="242079">LPTAPAISLPKGGGAIRGIGEKFSSNPATGTATASVPIPTSAGRGGHGPGALQLSYSGSAGNGPWGIGWSLEFGAVTRKTDKGLPRYDDGDTFIMNGSEDLVPRFRTDDDGSLVATAGPAGRQFVSHVDHRDGWRIQRFAPRVESKFARIEMWTNEADPTDVHWKSTAADGLVTLFGLDDTSRVYDTSSQAVGKRIFSWLLCQTYDTKGNCAVYTYKREDSSGVDVDAAHEANRTPEMRRAHLYAKSVKYGNRLQNRDLSTWKPFDAGQLPDDTWMFELVMDYGEHDLNDPRASDVGPGTWPCRQDPVSNCRATFETRMYRLCRRILMFHHFPTELGRQDCLISSTTFVYDENPIATYLIKVVRAGYRQLFTPSDPNPPEAYVSQTLPPLEFEYSRLPTPEELETTPVRVLSEAATQGLPAGFAAPYQSTDLDGEGLSGVLFESDGAWYYKRNVSANNYETLSESHDQPHLEPLFLPPVVLPRKPNASLQDDFQLLSLDGNGQLDVVDFSSASTAGYYERSRGPEDNGWEAFRTFHTFPNVNVNDANAKFVDLTGDGLADILITESERMVWYESIGEKGFLAGQTLPVGLDEDKGPRLLFSDPEHSVFLADMSGDGMQDLVRISNPGCVCYWPGLGYGRFGSKITMSNAIPLDRPDMFDPKRVRLVDIDGNGTSDMLYLDIDQVRVFRNQSGNSWSAPQVMASVPGFDSLTSVQPMDLFGRGTMCLVWSRSGPSHSRTPVSYVDLMNGVKPHLLMKAQNNLGAETRYTYTPSTEFYLNDEMAGKPWMTKISFPVHCVSKIEVYDHVSRSKFVSKYAYRHGYYDGIEREFRGFALAEQWDTEQHETFSLGSANPDEVVNWDAAFVAPPVYTKQFFHTGAYLDGEDLGIRLAKEFYGVALGSEGATPADFISARSLETSFPDSLSPDEMREACRSLKGLALRQEVYCQDGSPLAGIPFSVSSHSYTAICLQPKALDALHSVWISHPRDAISVEYDREATESPRITHTMSLEQNRFAADTKSLSIAYGKARSDLTGYAKLAQERTIITYTEQDYTNFVDEADAYVMSVPAENRAYELSGLPLPPESRFFQLSDLAINDFEAIRTLPVIPSEQSGDPNEKWKRLVHQQRILYHRDDLTAVLPVGRVQSLILPSHSESLAYTAGMLEKFRRGSENLIPDVTSTMKGAGYIRVLSDSNWWIRSGRQFYHPDFKATREQELSEARLNFFYPQRFEDNLGWSTIVKHDQYNLLPLAVIDHIGNVTRAYNDYRTLQPHTVTDINGNQTQVKFDAFMRVVGSAVMGRPGEGLGDSLNQFTPDLSDGDRDEFFRNPNQDIARRLLGTASSRIIYDNSMFHRDPQQRSPAYEATLARETHVPDLPMGSSTRVRIKFTYTDGFGREIQQKTIQEPGPLKPGGPPVPSRWVGSGWKIFNNKGNEVQQFEPFFDDTHKFNFAKVEGVSSIVLYDAAQRPAATLRPDHAWSKNAYGSWSQKIYDTGDVVLVSDPRTDGDVGALFRSLDPSLFLPSWYNARKNGAKGRNELAAATKSAAYHDTPTVTCADAMGRPFMTTIDNGPYGKYTEMSVLDLDGNKVQTIDSMGRITQKSEYNLVGHCYHGTSMDTGESWTLCDAQDSSILDWDTRGHRLRTEYDPLKRVRAHFLSLPGANSGSELMVDSIVYGDEANLPPARNARGKHYKQYDQSGVLTMPFYDFKGNLLVQEQQLCQNYKTIVDWTTIADVPLEPEIHRSRSSYDALNRHVSGTSPDGTLTVNEYNEAGFVEKMRVNSRGERDALTDQLIFKEYVTNVDYDAQGRRTMISYGNGTTSTYEYDAVTSNLASIRTTGPSGAALQSLSYTYDIVSNVVHIDDEAQQAVFFRNQIADPGTDCSYDPIGRLIEFRGRERLGENSAPGPQDKKPSSLGASAPNAVGMYSEVYAYDSANNILSVRHSGSQAANPGWTRRYNYEDSSQLEPGKKSNKLTSTAVGNTTDTYGYEGLEGRAGLMTSMSHLSAMTWDFRDNLSSTASQTVNGALPETTYYVYDATGRRVRKVTERQQGGDDPQAPPRKLKETLYLTGLDIYRKFAGDGATITLEKQTFKVTHADKNVALIERRTISTVADSGNAGDNLPPERLDRYQLDDHLSSIQIELDDAGNPISYEEYSAYGTTTYSSTKTELHIDKRYRHA</sequence>
<evidence type="ECO:0000259" key="6">
    <source>
        <dbReference type="Pfam" id="PF12256"/>
    </source>
</evidence>
<evidence type="ECO:0000256" key="1">
    <source>
        <dbReference type="ARBA" id="ARBA00004613"/>
    </source>
</evidence>
<keyword evidence="8" id="KW-1185">Reference proteome</keyword>
<name>A0AA39XX61_9PEZI</name>
<feature type="non-terminal residue" evidence="7">
    <location>
        <position position="1"/>
    </location>
</feature>
<dbReference type="InterPro" id="IPR028994">
    <property type="entry name" value="Integrin_alpha_N"/>
</dbReference>
<dbReference type="Pfam" id="PF03534">
    <property type="entry name" value="SpvB"/>
    <property type="match status" value="1"/>
</dbReference>
<proteinExistence type="predicted"/>
<keyword evidence="3" id="KW-0843">Virulence</keyword>
<evidence type="ECO:0000256" key="4">
    <source>
        <dbReference type="SAM" id="MobiDB-lite"/>
    </source>
</evidence>
<dbReference type="Pfam" id="PF12255">
    <property type="entry name" value="TcdB_toxin_midC"/>
    <property type="match status" value="1"/>
</dbReference>
<accession>A0AA39XX61</accession>
<evidence type="ECO:0000313" key="8">
    <source>
        <dbReference type="Proteomes" id="UP001174936"/>
    </source>
</evidence>
<dbReference type="InterPro" id="IPR022044">
    <property type="entry name" value="TcdB_toxin_mid/C"/>
</dbReference>
<feature type="region of interest" description="Disordered" evidence="4">
    <location>
        <begin position="1894"/>
        <end position="1913"/>
    </location>
</feature>
<dbReference type="InterPro" id="IPR022045">
    <property type="entry name" value="TcdB_toxin_mid/N"/>
</dbReference>
<dbReference type="PRINTS" id="PR01341">
    <property type="entry name" value="SALSPVBPROT"/>
</dbReference>
<dbReference type="Gene3D" id="2.180.10.10">
    <property type="entry name" value="RHS repeat-associated core"/>
    <property type="match status" value="1"/>
</dbReference>
<dbReference type="Proteomes" id="UP001174936">
    <property type="component" value="Unassembled WGS sequence"/>
</dbReference>
<feature type="compositionally biased region" description="Polar residues" evidence="4">
    <location>
        <begin position="23"/>
        <end position="34"/>
    </location>
</feature>
<feature type="domain" description="Insecticide toxin TcdB middle/N-terminal" evidence="6">
    <location>
        <begin position="700"/>
        <end position="843"/>
    </location>
</feature>
<dbReference type="GO" id="GO:0005576">
    <property type="term" value="C:extracellular region"/>
    <property type="evidence" value="ECO:0007669"/>
    <property type="project" value="UniProtKB-SubCell"/>
</dbReference>
<dbReference type="InterPro" id="IPR003284">
    <property type="entry name" value="Sal_SpvB"/>
</dbReference>
<evidence type="ECO:0000256" key="2">
    <source>
        <dbReference type="ARBA" id="ARBA00022525"/>
    </source>
</evidence>
<feature type="compositionally biased region" description="Polar residues" evidence="4">
    <location>
        <begin position="1968"/>
        <end position="1978"/>
    </location>
</feature>
<gene>
    <name evidence="7" type="ORF">B0T16DRAFT_313071</name>
</gene>
<dbReference type="SUPFAM" id="SSF69318">
    <property type="entry name" value="Integrin alpha N-terminal domain"/>
    <property type="match status" value="1"/>
</dbReference>
<feature type="region of interest" description="Disordered" evidence="4">
    <location>
        <begin position="21"/>
        <end position="49"/>
    </location>
</feature>
<dbReference type="EMBL" id="JAULSV010000006">
    <property type="protein sequence ID" value="KAK0641912.1"/>
    <property type="molecule type" value="Genomic_DNA"/>
</dbReference>
<dbReference type="GO" id="GO:0005737">
    <property type="term" value="C:cytoplasm"/>
    <property type="evidence" value="ECO:0007669"/>
    <property type="project" value="InterPro"/>
</dbReference>
<evidence type="ECO:0000313" key="7">
    <source>
        <dbReference type="EMBL" id="KAK0641912.1"/>
    </source>
</evidence>
<keyword evidence="2" id="KW-0964">Secreted</keyword>
<protein>
    <submittedName>
        <fullName evidence="7">SpvB domain-containing protein</fullName>
    </submittedName>
</protein>
<feature type="domain" description="Insecticide toxin TcdB middle/C-terminal" evidence="5">
    <location>
        <begin position="930"/>
        <end position="1044"/>
    </location>
</feature>
<organism evidence="7 8">
    <name type="scientific">Cercophora newfieldiana</name>
    <dbReference type="NCBI Taxonomy" id="92897"/>
    <lineage>
        <taxon>Eukaryota</taxon>
        <taxon>Fungi</taxon>
        <taxon>Dikarya</taxon>
        <taxon>Ascomycota</taxon>
        <taxon>Pezizomycotina</taxon>
        <taxon>Sordariomycetes</taxon>
        <taxon>Sordariomycetidae</taxon>
        <taxon>Sordariales</taxon>
        <taxon>Lasiosphaeriaceae</taxon>
        <taxon>Cercophora</taxon>
    </lineage>
</organism>
<comment type="caution">
    <text evidence="7">The sequence shown here is derived from an EMBL/GenBank/DDBJ whole genome shotgun (WGS) entry which is preliminary data.</text>
</comment>
<comment type="subcellular location">
    <subcellularLocation>
        <location evidence="1">Secreted</location>
    </subcellularLocation>
</comment>
<reference evidence="7" key="1">
    <citation type="submission" date="2023-06" db="EMBL/GenBank/DDBJ databases">
        <title>Genome-scale phylogeny and comparative genomics of the fungal order Sordariales.</title>
        <authorList>
            <consortium name="Lawrence Berkeley National Laboratory"/>
            <person name="Hensen N."/>
            <person name="Bonometti L."/>
            <person name="Westerberg I."/>
            <person name="Brannstrom I.O."/>
            <person name="Guillou S."/>
            <person name="Cros-Aarteil S."/>
            <person name="Calhoun S."/>
            <person name="Haridas S."/>
            <person name="Kuo A."/>
            <person name="Mondo S."/>
            <person name="Pangilinan J."/>
            <person name="Riley R."/>
            <person name="Labutti K."/>
            <person name="Andreopoulos B."/>
            <person name="Lipzen A."/>
            <person name="Chen C."/>
            <person name="Yanf M."/>
            <person name="Daum C."/>
            <person name="Ng V."/>
            <person name="Clum A."/>
            <person name="Steindorff A."/>
            <person name="Ohm R."/>
            <person name="Martin F."/>
            <person name="Silar P."/>
            <person name="Natvig D."/>
            <person name="Lalanne C."/>
            <person name="Gautier V."/>
            <person name="Ament-Velasquez S.L."/>
            <person name="Kruys A."/>
            <person name="Hutchinson M.I."/>
            <person name="Powell A.J."/>
            <person name="Barry K."/>
            <person name="Miller A.N."/>
            <person name="Grigoriev I.V."/>
            <person name="Debuchy R."/>
            <person name="Gladieux P."/>
            <person name="Thoren M.H."/>
            <person name="Johannesson H."/>
        </authorList>
    </citation>
    <scope>NUCLEOTIDE SEQUENCE</scope>
    <source>
        <strain evidence="7">SMH2532-1</strain>
    </source>
</reference>
<feature type="region of interest" description="Disordered" evidence="4">
    <location>
        <begin position="1958"/>
        <end position="1978"/>
    </location>
</feature>
<feature type="non-terminal residue" evidence="7">
    <location>
        <position position="2173"/>
    </location>
</feature>
<dbReference type="Pfam" id="PF12256">
    <property type="entry name" value="TcdB_toxin_midN"/>
    <property type="match status" value="1"/>
</dbReference>